<dbReference type="PROSITE" id="PS00018">
    <property type="entry name" value="EF_HAND_1"/>
    <property type="match status" value="1"/>
</dbReference>
<sequence length="633" mass="71721">MVVDVKGRRRITLIHQRSNGVETTNQLSKAETFDELSRAIYSCNAISKDDDDDHVIGAEDLIDVLDKRSATYDIIDEINAAESFGEIRRAIRCACELFSHKDVDLHDFEVEKGAATALYKQLFFVCLKKNWMYELCRSIVQAISLVYLCSLPKIVESVRDIGEELITSLFQVLKHAEDSPTIEYAARTFRLLSQSDSSLVIILNHLEFSDIFVRLLKLNGNEKAKVEVMRTIARLTSNEGIVKRLTRLHNYPTLLESVIILAARRDNSDDLWKWAETTLSNLMRLSDKMPLLAVAPLLDTLIEFTKENDSIFRTIFVATALQQLTQESENQVVIASFADGKFIKILIDMIDSDGIDLDTQLSAMTSLKNIVSSGRAHLVMDGCLGVSIILTGICLEDGNMALKRGALNVLKEIMNCGIDDEVHYYKEILTCINALLRSQNAALRDAALESLKRQCEIIDNQYRIIRYPGQLDALAEILLNDTSYELQGSIIDEFDTYDREGSMDLIQKFVTWVKKQDRDRLCHHEDINGSEIFDRRDAQEGIAVLNIIWNLVSHVDNCEIIAKNTILLTALSHVLPHNNDGLNGEDFRDLCHHNGSNICYQIIMMIASDPKSLEYILKHNGLMDRFFNDFSTI</sequence>
<dbReference type="InterPro" id="IPR018247">
    <property type="entry name" value="EF_Hand_1_Ca_BS"/>
</dbReference>
<accession>A0A7S1C0S4</accession>
<dbReference type="InterPro" id="IPR016024">
    <property type="entry name" value="ARM-type_fold"/>
</dbReference>
<reference evidence="1" key="1">
    <citation type="submission" date="2021-01" db="EMBL/GenBank/DDBJ databases">
        <authorList>
            <person name="Corre E."/>
            <person name="Pelletier E."/>
            <person name="Niang G."/>
            <person name="Scheremetjew M."/>
            <person name="Finn R."/>
            <person name="Kale V."/>
            <person name="Holt S."/>
            <person name="Cochrane G."/>
            <person name="Meng A."/>
            <person name="Brown T."/>
            <person name="Cohen L."/>
        </authorList>
    </citation>
    <scope>NUCLEOTIDE SEQUENCE</scope>
    <source>
        <strain evidence="1">308</strain>
    </source>
</reference>
<dbReference type="InterPro" id="IPR011989">
    <property type="entry name" value="ARM-like"/>
</dbReference>
<gene>
    <name evidence="1" type="ORF">CHYS00102_LOCUS29877</name>
</gene>
<proteinExistence type="predicted"/>
<protein>
    <submittedName>
        <fullName evidence="1">Uncharacterized protein</fullName>
    </submittedName>
</protein>
<dbReference type="Gene3D" id="1.25.10.10">
    <property type="entry name" value="Leucine-rich Repeat Variant"/>
    <property type="match status" value="2"/>
</dbReference>
<evidence type="ECO:0000313" key="1">
    <source>
        <dbReference type="EMBL" id="CAD8902658.1"/>
    </source>
</evidence>
<dbReference type="SUPFAM" id="SSF48371">
    <property type="entry name" value="ARM repeat"/>
    <property type="match status" value="1"/>
</dbReference>
<name>A0A7S1C0S4_9STRA</name>
<dbReference type="AlphaFoldDB" id="A0A7S1C0S4"/>
<dbReference type="EMBL" id="HBFR01040856">
    <property type="protein sequence ID" value="CAD8902658.1"/>
    <property type="molecule type" value="Transcribed_RNA"/>
</dbReference>
<organism evidence="1">
    <name type="scientific">Corethron hystrix</name>
    <dbReference type="NCBI Taxonomy" id="216773"/>
    <lineage>
        <taxon>Eukaryota</taxon>
        <taxon>Sar</taxon>
        <taxon>Stramenopiles</taxon>
        <taxon>Ochrophyta</taxon>
        <taxon>Bacillariophyta</taxon>
        <taxon>Coscinodiscophyceae</taxon>
        <taxon>Corethrophycidae</taxon>
        <taxon>Corethrales</taxon>
        <taxon>Corethraceae</taxon>
        <taxon>Corethron</taxon>
    </lineage>
</organism>